<dbReference type="Pfam" id="PF13628">
    <property type="entry name" value="DUF4142"/>
    <property type="match status" value="1"/>
</dbReference>
<dbReference type="OrthoDB" id="5998717at2"/>
<dbReference type="PANTHER" id="PTHR38593">
    <property type="entry name" value="BLR2558 PROTEIN"/>
    <property type="match status" value="1"/>
</dbReference>
<evidence type="ECO:0000313" key="5">
    <source>
        <dbReference type="Proteomes" id="UP000254968"/>
    </source>
</evidence>
<evidence type="ECO:0000259" key="3">
    <source>
        <dbReference type="Pfam" id="PF13628"/>
    </source>
</evidence>
<feature type="signal peptide" evidence="2">
    <location>
        <begin position="1"/>
        <end position="21"/>
    </location>
</feature>
<feature type="domain" description="DUF4142" evidence="3">
    <location>
        <begin position="57"/>
        <end position="197"/>
    </location>
</feature>
<dbReference type="PANTHER" id="PTHR38593:SF1">
    <property type="entry name" value="BLR2558 PROTEIN"/>
    <property type="match status" value="1"/>
</dbReference>
<name>A0A378I0C8_9GAMM</name>
<keyword evidence="2" id="KW-0732">Signal</keyword>
<dbReference type="EMBL" id="UGNV01000001">
    <property type="protein sequence ID" value="STX28201.1"/>
    <property type="molecule type" value="Genomic_DNA"/>
</dbReference>
<dbReference type="RefSeq" id="WP_160149837.1">
    <property type="nucleotide sequence ID" value="NZ_CAAAHO010000001.1"/>
</dbReference>
<dbReference type="Proteomes" id="UP000254968">
    <property type="component" value="Unassembled WGS sequence"/>
</dbReference>
<keyword evidence="5" id="KW-1185">Reference proteome</keyword>
<gene>
    <name evidence="4" type="ORF">NCTC13315_00725</name>
</gene>
<reference evidence="4 5" key="1">
    <citation type="submission" date="2018-06" db="EMBL/GenBank/DDBJ databases">
        <authorList>
            <consortium name="Pathogen Informatics"/>
            <person name="Doyle S."/>
        </authorList>
    </citation>
    <scope>NUCLEOTIDE SEQUENCE [LARGE SCALE GENOMIC DNA]</scope>
    <source>
        <strain evidence="4 5">NCTC13315</strain>
    </source>
</reference>
<sequence length="227" mass="24459">MKLKLITLVLCSTFSLPTVFAADTQNTSSTNQSTSTTNQQTNTTGAQNNNTQKNQMDGQILAVLVVLNQNEISAADLVSKKKGVNSSVASYAKMLSKEHNKNLKETLKLSRKIGAPVQNDTANSLKQHGENELATLNPLSGAALNKAYIDAMVNDHNAAIQLFDNTLIPNAGNKKLKEHLTSTRKHLVKHLKDAQAIQKKLDKQTNDNSATNSSNTSDTTGTSNSAQ</sequence>
<evidence type="ECO:0000256" key="2">
    <source>
        <dbReference type="SAM" id="SignalP"/>
    </source>
</evidence>
<feature type="region of interest" description="Disordered" evidence="1">
    <location>
        <begin position="198"/>
        <end position="227"/>
    </location>
</feature>
<protein>
    <submittedName>
        <fullName evidence="4">Predicted outer membrane protein</fullName>
    </submittedName>
</protein>
<dbReference type="AlphaFoldDB" id="A0A378I0C8"/>
<evidence type="ECO:0000313" key="4">
    <source>
        <dbReference type="EMBL" id="STX28201.1"/>
    </source>
</evidence>
<organism evidence="4 5">
    <name type="scientific">Legionella beliardensis</name>
    <dbReference type="NCBI Taxonomy" id="91822"/>
    <lineage>
        <taxon>Bacteria</taxon>
        <taxon>Pseudomonadati</taxon>
        <taxon>Pseudomonadota</taxon>
        <taxon>Gammaproteobacteria</taxon>
        <taxon>Legionellales</taxon>
        <taxon>Legionellaceae</taxon>
        <taxon>Legionella</taxon>
    </lineage>
</organism>
<feature type="chain" id="PRO_5016640569" evidence="2">
    <location>
        <begin position="22"/>
        <end position="227"/>
    </location>
</feature>
<evidence type="ECO:0000256" key="1">
    <source>
        <dbReference type="SAM" id="MobiDB-lite"/>
    </source>
</evidence>
<feature type="region of interest" description="Disordered" evidence="1">
    <location>
        <begin position="25"/>
        <end position="52"/>
    </location>
</feature>
<proteinExistence type="predicted"/>
<dbReference type="InterPro" id="IPR012347">
    <property type="entry name" value="Ferritin-like"/>
</dbReference>
<accession>A0A378I0C8</accession>
<dbReference type="Gene3D" id="1.20.1260.10">
    <property type="match status" value="1"/>
</dbReference>
<feature type="compositionally biased region" description="Low complexity" evidence="1">
    <location>
        <begin position="206"/>
        <end position="227"/>
    </location>
</feature>
<dbReference type="InterPro" id="IPR025419">
    <property type="entry name" value="DUF4142"/>
</dbReference>